<evidence type="ECO:0000256" key="3">
    <source>
        <dbReference type="ARBA" id="ARBA00022692"/>
    </source>
</evidence>
<reference evidence="11" key="3">
    <citation type="submission" date="2025-09" db="UniProtKB">
        <authorList>
            <consortium name="Ensembl"/>
        </authorList>
    </citation>
    <scope>IDENTIFICATION</scope>
</reference>
<keyword evidence="8" id="KW-0130">Cell adhesion</keyword>
<dbReference type="InParanoid" id="A0A803Y721"/>
<dbReference type="GO" id="GO:0005178">
    <property type="term" value="F:integrin binding"/>
    <property type="evidence" value="ECO:0007669"/>
    <property type="project" value="TreeGrafter"/>
</dbReference>
<dbReference type="GO" id="GO:0007229">
    <property type="term" value="P:integrin-mediated signaling pathway"/>
    <property type="evidence" value="ECO:0007669"/>
    <property type="project" value="UniProtKB-KW"/>
</dbReference>
<protein>
    <recommendedName>
        <fullName evidence="8">Integrin beta</fullName>
    </recommendedName>
</protein>
<comment type="subcellular location">
    <subcellularLocation>
        <location evidence="8">Cell membrane</location>
        <topology evidence="8">Single-pass type I membrane protein</topology>
    </subcellularLocation>
    <subcellularLocation>
        <location evidence="1">Membrane</location>
        <topology evidence="1">Single-pass type I membrane protein</topology>
    </subcellularLocation>
</comment>
<dbReference type="PRINTS" id="PR01186">
    <property type="entry name" value="INTEGRINB"/>
</dbReference>
<keyword evidence="7" id="KW-0325">Glycoprotein</keyword>
<dbReference type="GO" id="GO:0009986">
    <property type="term" value="C:cell surface"/>
    <property type="evidence" value="ECO:0007669"/>
    <property type="project" value="TreeGrafter"/>
</dbReference>
<keyword evidence="6" id="KW-1015">Disulfide bond</keyword>
<evidence type="ECO:0000256" key="2">
    <source>
        <dbReference type="ARBA" id="ARBA00007449"/>
    </source>
</evidence>
<name>A0A803Y721_MELGA</name>
<evidence type="ECO:0000313" key="11">
    <source>
        <dbReference type="Ensembl" id="ENSMGAP00000027568.1"/>
    </source>
</evidence>
<evidence type="ECO:0000256" key="1">
    <source>
        <dbReference type="ARBA" id="ARBA00004479"/>
    </source>
</evidence>
<dbReference type="GeneTree" id="ENSGT01150000286919"/>
<reference evidence="11" key="2">
    <citation type="submission" date="2025-08" db="UniProtKB">
        <authorList>
            <consortium name="Ensembl"/>
        </authorList>
    </citation>
    <scope>IDENTIFICATION</scope>
</reference>
<evidence type="ECO:0000256" key="9">
    <source>
        <dbReference type="SAM" id="MobiDB-lite"/>
    </source>
</evidence>
<accession>A0A803Y721</accession>
<feature type="compositionally biased region" description="Pro residues" evidence="9">
    <location>
        <begin position="10"/>
        <end position="20"/>
    </location>
</feature>
<dbReference type="InterPro" id="IPR002369">
    <property type="entry name" value="Integrin_bsu_VWA"/>
</dbReference>
<evidence type="ECO:0000256" key="7">
    <source>
        <dbReference type="ARBA" id="ARBA00023180"/>
    </source>
</evidence>
<dbReference type="GO" id="GO:0050900">
    <property type="term" value="P:leukocyte migration"/>
    <property type="evidence" value="ECO:0007669"/>
    <property type="project" value="TreeGrafter"/>
</dbReference>
<organism evidence="11 12">
    <name type="scientific">Meleagris gallopavo</name>
    <name type="common">Wild turkey</name>
    <dbReference type="NCBI Taxonomy" id="9103"/>
    <lineage>
        <taxon>Eukaryota</taxon>
        <taxon>Metazoa</taxon>
        <taxon>Chordata</taxon>
        <taxon>Craniata</taxon>
        <taxon>Vertebrata</taxon>
        <taxon>Euteleostomi</taxon>
        <taxon>Archelosauria</taxon>
        <taxon>Archosauria</taxon>
        <taxon>Dinosauria</taxon>
        <taxon>Saurischia</taxon>
        <taxon>Theropoda</taxon>
        <taxon>Coelurosauria</taxon>
        <taxon>Aves</taxon>
        <taxon>Neognathae</taxon>
        <taxon>Galloanserae</taxon>
        <taxon>Galliformes</taxon>
        <taxon>Phasianidae</taxon>
        <taxon>Meleagridinae</taxon>
        <taxon>Meleagris</taxon>
    </lineage>
</organism>
<evidence type="ECO:0000256" key="4">
    <source>
        <dbReference type="ARBA" id="ARBA00023037"/>
    </source>
</evidence>
<sequence>RPHRCHADPHPTPPPAPIPSAHPGDPRRPALTPTPDLRPSGFGSFVDKPLLPFSAVTPQRSPCPAAEPCAPPAAFRHLLPLTNDSAEFRRRVSSQRVSANMDAPEGGFDAMVQVAVCQVGGVQRKGCARGCERDGLCGRRCVQEGGRLHEGTRVCKRARAGSGAVRGEGVCRGCAKGVQGIVRVQGKELVQRSGVCR</sequence>
<keyword evidence="5" id="KW-0472">Membrane</keyword>
<keyword evidence="3 8" id="KW-0812">Transmembrane</keyword>
<dbReference type="AlphaFoldDB" id="A0A803Y721"/>
<dbReference type="Proteomes" id="UP000001645">
    <property type="component" value="Unplaced"/>
</dbReference>
<feature type="domain" description="Integrin beta subunit VWA" evidence="10">
    <location>
        <begin position="1"/>
        <end position="196"/>
    </location>
</feature>
<dbReference type="GO" id="GO:0005925">
    <property type="term" value="C:focal adhesion"/>
    <property type="evidence" value="ECO:0007669"/>
    <property type="project" value="TreeGrafter"/>
</dbReference>
<proteinExistence type="inferred from homology"/>
<keyword evidence="12" id="KW-1185">Reference proteome</keyword>
<dbReference type="InterPro" id="IPR036465">
    <property type="entry name" value="vWFA_dom_sf"/>
</dbReference>
<comment type="similarity">
    <text evidence="2 8">Belongs to the integrin beta chain family.</text>
</comment>
<evidence type="ECO:0000313" key="12">
    <source>
        <dbReference type="Proteomes" id="UP000001645"/>
    </source>
</evidence>
<dbReference type="PANTHER" id="PTHR10082:SF36">
    <property type="entry name" value="INTEGRIN BETA-7"/>
    <property type="match status" value="1"/>
</dbReference>
<evidence type="ECO:0000256" key="6">
    <source>
        <dbReference type="ARBA" id="ARBA00023157"/>
    </source>
</evidence>
<evidence type="ECO:0000256" key="8">
    <source>
        <dbReference type="RuleBase" id="RU000633"/>
    </source>
</evidence>
<dbReference type="Pfam" id="PF00362">
    <property type="entry name" value="Integrin_beta"/>
    <property type="match status" value="1"/>
</dbReference>
<dbReference type="InterPro" id="IPR015812">
    <property type="entry name" value="Integrin_bsu"/>
</dbReference>
<keyword evidence="4 8" id="KW-0401">Integrin</keyword>
<dbReference type="GO" id="GO:0098609">
    <property type="term" value="P:cell-cell adhesion"/>
    <property type="evidence" value="ECO:0007669"/>
    <property type="project" value="TreeGrafter"/>
</dbReference>
<dbReference type="Ensembl" id="ENSMGAT00000035479.1">
    <property type="protein sequence ID" value="ENSMGAP00000027568.1"/>
    <property type="gene ID" value="ENSMGAG00000019343.1"/>
</dbReference>
<dbReference type="GO" id="GO:0033627">
    <property type="term" value="P:cell adhesion mediated by integrin"/>
    <property type="evidence" value="ECO:0007669"/>
    <property type="project" value="TreeGrafter"/>
</dbReference>
<dbReference type="SUPFAM" id="SSF53300">
    <property type="entry name" value="vWA-like"/>
    <property type="match status" value="1"/>
</dbReference>
<feature type="region of interest" description="Disordered" evidence="9">
    <location>
        <begin position="1"/>
        <end position="43"/>
    </location>
</feature>
<dbReference type="Gene3D" id="3.40.50.410">
    <property type="entry name" value="von Willebrand factor, type A domain"/>
    <property type="match status" value="1"/>
</dbReference>
<dbReference type="SMART" id="SM00187">
    <property type="entry name" value="INB"/>
    <property type="match status" value="1"/>
</dbReference>
<dbReference type="GO" id="GO:0008305">
    <property type="term" value="C:integrin complex"/>
    <property type="evidence" value="ECO:0007669"/>
    <property type="project" value="TreeGrafter"/>
</dbReference>
<evidence type="ECO:0000259" key="10">
    <source>
        <dbReference type="SMART" id="SM00187"/>
    </source>
</evidence>
<dbReference type="PANTHER" id="PTHR10082">
    <property type="entry name" value="INTEGRIN BETA SUBUNIT"/>
    <property type="match status" value="1"/>
</dbReference>
<reference evidence="11" key="1">
    <citation type="journal article" date="2010" name="PLoS Biol.">
        <title>Multi-platform next-generation sequencing of the domestic turkey (Meleagris gallopavo): genome assembly and analysis.</title>
        <authorList>
            <person name="Dalloul R.A."/>
            <person name="Long J.A."/>
            <person name="Zimin A.V."/>
            <person name="Aslam L."/>
            <person name="Beal K."/>
            <person name="Blomberg L.A."/>
            <person name="Bouffard P."/>
            <person name="Burt D.W."/>
            <person name="Crasta O."/>
            <person name="Crooijmans R.P."/>
            <person name="Cooper K."/>
            <person name="Coulombe R.A."/>
            <person name="De S."/>
            <person name="Delany M.E."/>
            <person name="Dodgson J.B."/>
            <person name="Dong J.J."/>
            <person name="Evans C."/>
            <person name="Frederickson K.M."/>
            <person name="Flicek P."/>
            <person name="Florea L."/>
            <person name="Folkerts O."/>
            <person name="Groenen M.A."/>
            <person name="Harkins T.T."/>
            <person name="Herrero J."/>
            <person name="Hoffmann S."/>
            <person name="Megens H.J."/>
            <person name="Jiang A."/>
            <person name="de Jong P."/>
            <person name="Kaiser P."/>
            <person name="Kim H."/>
            <person name="Kim K.W."/>
            <person name="Kim S."/>
            <person name="Langenberger D."/>
            <person name="Lee M.K."/>
            <person name="Lee T."/>
            <person name="Mane S."/>
            <person name="Marcais G."/>
            <person name="Marz M."/>
            <person name="McElroy A.P."/>
            <person name="Modise T."/>
            <person name="Nefedov M."/>
            <person name="Notredame C."/>
            <person name="Paton I.R."/>
            <person name="Payne W.S."/>
            <person name="Pertea G."/>
            <person name="Prickett D."/>
            <person name="Puiu D."/>
            <person name="Qioa D."/>
            <person name="Raineri E."/>
            <person name="Ruffier M."/>
            <person name="Salzberg S.L."/>
            <person name="Schatz M.C."/>
            <person name="Scheuring C."/>
            <person name="Schmidt C.J."/>
            <person name="Schroeder S."/>
            <person name="Searle S.M."/>
            <person name="Smith E.J."/>
            <person name="Smith J."/>
            <person name="Sonstegard T.S."/>
            <person name="Stadler P.F."/>
            <person name="Tafer H."/>
            <person name="Tu Z.J."/>
            <person name="Van Tassell C.P."/>
            <person name="Vilella A.J."/>
            <person name="Williams K.P."/>
            <person name="Yorke J.A."/>
            <person name="Zhang L."/>
            <person name="Zhang H.B."/>
            <person name="Zhang X."/>
            <person name="Zhang Y."/>
            <person name="Reed K.M."/>
        </authorList>
    </citation>
    <scope>NUCLEOTIDE SEQUENCE [LARGE SCALE GENOMIC DNA]</scope>
</reference>
<dbReference type="GO" id="GO:0007160">
    <property type="term" value="P:cell-matrix adhesion"/>
    <property type="evidence" value="ECO:0007669"/>
    <property type="project" value="TreeGrafter"/>
</dbReference>
<evidence type="ECO:0000256" key="5">
    <source>
        <dbReference type="ARBA" id="ARBA00023136"/>
    </source>
</evidence>